<keyword evidence="1" id="KW-0812">Transmembrane</keyword>
<keyword evidence="1" id="KW-0472">Membrane</keyword>
<feature type="transmembrane region" description="Helical" evidence="1">
    <location>
        <begin position="79"/>
        <end position="99"/>
    </location>
</feature>
<protein>
    <submittedName>
        <fullName evidence="2">Metal-dependent hydrolase</fullName>
    </submittedName>
</protein>
<evidence type="ECO:0000313" key="3">
    <source>
        <dbReference type="Proteomes" id="UP001596443"/>
    </source>
</evidence>
<keyword evidence="2" id="KW-0378">Hydrolase</keyword>
<feature type="transmembrane region" description="Helical" evidence="1">
    <location>
        <begin position="321"/>
        <end position="341"/>
    </location>
</feature>
<sequence length="344" mass="34892">MFVGHALVAFAIVALVARRSGLAPERALTAGVVAGAFAAAPDVDIGYALVGVAAGVSGGAGALGLAESFWSTGNVVHRAVTHSLVTAPVVAGVAAAWVYGRTDARAISLALAAGLVAVVATVGGALSAVVTLAFVATALALAAVVRRRTDLTPRATFTLALAGLVSHPFGDVLTGEPPALLYPLGTEVLSARVALSADPTLHLLGAFAVELATIWAAAIVWIRLRAERDGRLVGTDQTGRVGPRLRDRLDPRALAGAGYAASAFVIPAPTLDLSYPFVFSVLAVGAVAVVPIRIRRRGSWRERGRTPLAPELAAPGVERTLVTALTAVSLAAGAYLLAYLAGVA</sequence>
<dbReference type="Proteomes" id="UP001596443">
    <property type="component" value="Unassembled WGS sequence"/>
</dbReference>
<comment type="caution">
    <text evidence="2">The sequence shown here is derived from an EMBL/GenBank/DDBJ whole genome shotgun (WGS) entry which is preliminary data.</text>
</comment>
<dbReference type="Pfam" id="PF04307">
    <property type="entry name" value="YdjM"/>
    <property type="match status" value="1"/>
</dbReference>
<proteinExistence type="predicted"/>
<dbReference type="AlphaFoldDB" id="A0ABD5T8D4"/>
<feature type="transmembrane region" description="Helical" evidence="1">
    <location>
        <begin position="111"/>
        <end position="144"/>
    </location>
</feature>
<reference evidence="2 3" key="1">
    <citation type="journal article" date="2019" name="Int. J. Syst. Evol. Microbiol.">
        <title>The Global Catalogue of Microorganisms (GCM) 10K type strain sequencing project: providing services to taxonomists for standard genome sequencing and annotation.</title>
        <authorList>
            <consortium name="The Broad Institute Genomics Platform"/>
            <consortium name="The Broad Institute Genome Sequencing Center for Infectious Disease"/>
            <person name="Wu L."/>
            <person name="Ma J."/>
        </authorList>
    </citation>
    <scope>NUCLEOTIDE SEQUENCE [LARGE SCALE GENOMIC DNA]</scope>
    <source>
        <strain evidence="2 3">SYNS20</strain>
    </source>
</reference>
<dbReference type="InterPro" id="IPR007404">
    <property type="entry name" value="YdjM-like"/>
</dbReference>
<feature type="transmembrane region" description="Helical" evidence="1">
    <location>
        <begin position="201"/>
        <end position="222"/>
    </location>
</feature>
<dbReference type="GO" id="GO:0016787">
    <property type="term" value="F:hydrolase activity"/>
    <property type="evidence" value="ECO:0007669"/>
    <property type="project" value="UniProtKB-KW"/>
</dbReference>
<dbReference type="RefSeq" id="WP_284062298.1">
    <property type="nucleotide sequence ID" value="NZ_CP126158.1"/>
</dbReference>
<feature type="transmembrane region" description="Helical" evidence="1">
    <location>
        <begin position="45"/>
        <end position="67"/>
    </location>
</feature>
<evidence type="ECO:0000256" key="1">
    <source>
        <dbReference type="SAM" id="Phobius"/>
    </source>
</evidence>
<gene>
    <name evidence="2" type="ORF">ACFQFD_05465</name>
</gene>
<keyword evidence="3" id="KW-1185">Reference proteome</keyword>
<name>A0ABD5T8D4_9EURY</name>
<evidence type="ECO:0000313" key="2">
    <source>
        <dbReference type="EMBL" id="MFC6785441.1"/>
    </source>
</evidence>
<dbReference type="GeneID" id="81208474"/>
<keyword evidence="1" id="KW-1133">Transmembrane helix</keyword>
<feature type="transmembrane region" description="Helical" evidence="1">
    <location>
        <begin position="277"/>
        <end position="294"/>
    </location>
</feature>
<dbReference type="EMBL" id="JBHSWX010000012">
    <property type="protein sequence ID" value="MFC6785441.1"/>
    <property type="molecule type" value="Genomic_DNA"/>
</dbReference>
<organism evidence="2 3">
    <name type="scientific">Halobaculum halobium</name>
    <dbReference type="NCBI Taxonomy" id="3032281"/>
    <lineage>
        <taxon>Archaea</taxon>
        <taxon>Methanobacteriati</taxon>
        <taxon>Methanobacteriota</taxon>
        <taxon>Stenosarchaea group</taxon>
        <taxon>Halobacteria</taxon>
        <taxon>Halobacteriales</taxon>
        <taxon>Haloferacaceae</taxon>
        <taxon>Halobaculum</taxon>
    </lineage>
</organism>
<accession>A0ABD5T8D4</accession>